<dbReference type="Proteomes" id="UP000072189">
    <property type="component" value="Unassembled WGS sequence"/>
</dbReference>
<dbReference type="RefSeq" id="WP_058612906.1">
    <property type="nucleotide sequence ID" value="NZ_LDRV01000002.1"/>
</dbReference>
<comment type="caution">
    <text evidence="2">The sequence shown here is derived from an EMBL/GenBank/DDBJ whole genome shotgun (WGS) entry which is preliminary data.</text>
</comment>
<sequence>MQAYTVYTDASPSFSRHTPRQHARAAGILYLVTHVTSVVAVVAYGAGLLPAGVTLEFALAIGCAGTGVLLWHLLRVFGPVRAATFALLRTVEAAVIIAGTLPMLAMMWAPTAGGAVAEVASAMHTASFLVGQGLVISVNTIVLGWLLWDARVVPRALAALGLVGGALVLASNLCQLWAVIPLNGPVAGVAALPVFAFEVWLAILLIVRGFREPVAEDLSAQSSGPVGSPA</sequence>
<keyword evidence="2" id="KW-0687">Ribonucleoprotein</keyword>
<evidence type="ECO:0000256" key="1">
    <source>
        <dbReference type="SAM" id="Phobius"/>
    </source>
</evidence>
<keyword evidence="1" id="KW-0812">Transmembrane</keyword>
<dbReference type="EMBL" id="LDRV01000002">
    <property type="protein sequence ID" value="KTS14299.1"/>
    <property type="molecule type" value="Genomic_DNA"/>
</dbReference>
<dbReference type="AlphaFoldDB" id="A0A147FCI5"/>
<feature type="transmembrane region" description="Helical" evidence="1">
    <location>
        <begin position="86"/>
        <end position="109"/>
    </location>
</feature>
<keyword evidence="2" id="KW-0689">Ribosomal protein</keyword>
<evidence type="ECO:0000313" key="3">
    <source>
        <dbReference type="Proteomes" id="UP000072189"/>
    </source>
</evidence>
<dbReference type="Pfam" id="PF14329">
    <property type="entry name" value="DUF4386"/>
    <property type="match status" value="1"/>
</dbReference>
<evidence type="ECO:0000313" key="2">
    <source>
        <dbReference type="EMBL" id="KTS14299.1"/>
    </source>
</evidence>
<dbReference type="PATRIC" id="fig|2033.7.peg.1203"/>
<organism evidence="2 3">
    <name type="scientific">Microbacterium testaceum</name>
    <name type="common">Aureobacterium testaceum</name>
    <name type="synonym">Brevibacterium testaceum</name>
    <dbReference type="NCBI Taxonomy" id="2033"/>
    <lineage>
        <taxon>Bacteria</taxon>
        <taxon>Bacillati</taxon>
        <taxon>Actinomycetota</taxon>
        <taxon>Actinomycetes</taxon>
        <taxon>Micrococcales</taxon>
        <taxon>Microbacteriaceae</taxon>
        <taxon>Microbacterium</taxon>
    </lineage>
</organism>
<feature type="transmembrane region" description="Helical" evidence="1">
    <location>
        <begin position="53"/>
        <end position="74"/>
    </location>
</feature>
<reference evidence="2 3" key="1">
    <citation type="journal article" date="2016" name="Front. Microbiol.">
        <title>Genomic Resource of Rice Seed Associated Bacteria.</title>
        <authorList>
            <person name="Midha S."/>
            <person name="Bansal K."/>
            <person name="Sharma S."/>
            <person name="Kumar N."/>
            <person name="Patil P.P."/>
            <person name="Chaudhry V."/>
            <person name="Patil P.B."/>
        </authorList>
    </citation>
    <scope>NUCLEOTIDE SEQUENCE [LARGE SCALE GENOMIC DNA]</scope>
    <source>
        <strain evidence="2 3">RSA3</strain>
    </source>
</reference>
<keyword evidence="1" id="KW-0472">Membrane</keyword>
<dbReference type="InterPro" id="IPR025495">
    <property type="entry name" value="DUF4386"/>
</dbReference>
<name>A0A147FCI5_MICTE</name>
<feature type="transmembrane region" description="Helical" evidence="1">
    <location>
        <begin position="186"/>
        <end position="207"/>
    </location>
</feature>
<dbReference type="GO" id="GO:0005840">
    <property type="term" value="C:ribosome"/>
    <property type="evidence" value="ECO:0007669"/>
    <property type="project" value="UniProtKB-KW"/>
</dbReference>
<accession>A0A147FCI5</accession>
<proteinExistence type="predicted"/>
<feature type="transmembrane region" description="Helical" evidence="1">
    <location>
        <begin position="25"/>
        <end position="47"/>
    </location>
</feature>
<keyword evidence="1" id="KW-1133">Transmembrane helix</keyword>
<protein>
    <submittedName>
        <fullName evidence="2">50S ribosomal protein L22</fullName>
    </submittedName>
</protein>
<gene>
    <name evidence="2" type="ORF">RSA3_00580</name>
</gene>
<feature type="transmembrane region" description="Helical" evidence="1">
    <location>
        <begin position="129"/>
        <end position="148"/>
    </location>
</feature>
<feature type="transmembrane region" description="Helical" evidence="1">
    <location>
        <begin position="160"/>
        <end position="180"/>
    </location>
</feature>